<sequence>MRLPFRDALSPKGPRSMRAEPSGRRQLFVALVILTTGGALGLMAWTLRAGGFDWLDALLMFCFAMTLPWTVIGFWNAVIGLLVMRLTPDAALATKCG</sequence>
<evidence type="ECO:0000256" key="1">
    <source>
        <dbReference type="SAM" id="MobiDB-lite"/>
    </source>
</evidence>
<comment type="caution">
    <text evidence="3">The sequence shown here is derived from an EMBL/GenBank/DDBJ whole genome shotgun (WGS) entry which is preliminary data.</text>
</comment>
<reference evidence="3" key="2">
    <citation type="journal article" date="2020" name="Microorganisms">
        <title>Osmotic Adaptation and Compatible Solute Biosynthesis of Phototrophic Bacteria as Revealed from Genome Analyses.</title>
        <authorList>
            <person name="Imhoff J.F."/>
            <person name="Rahn T."/>
            <person name="Kunzel S."/>
            <person name="Keller A."/>
            <person name="Neulinger S.C."/>
        </authorList>
    </citation>
    <scope>NUCLEOTIDE SEQUENCE</scope>
    <source>
        <strain evidence="3">DSM 4395</strain>
    </source>
</reference>
<dbReference type="EMBL" id="NHSF01000010">
    <property type="protein sequence ID" value="MBK5929242.1"/>
    <property type="molecule type" value="Genomic_DNA"/>
</dbReference>
<evidence type="ECO:0008006" key="5">
    <source>
        <dbReference type="Google" id="ProtNLM"/>
    </source>
</evidence>
<gene>
    <name evidence="3" type="ORF">CCR82_01505</name>
</gene>
<keyword evidence="4" id="KW-1185">Reference proteome</keyword>
<feature type="transmembrane region" description="Helical" evidence="2">
    <location>
        <begin position="27"/>
        <end position="45"/>
    </location>
</feature>
<dbReference type="Proteomes" id="UP001296967">
    <property type="component" value="Unassembled WGS sequence"/>
</dbReference>
<keyword evidence="2" id="KW-0812">Transmembrane</keyword>
<keyword evidence="2" id="KW-1133">Transmembrane helix</keyword>
<proteinExistence type="predicted"/>
<reference evidence="3" key="1">
    <citation type="submission" date="2017-05" db="EMBL/GenBank/DDBJ databases">
        <authorList>
            <person name="Imhoff J.F."/>
            <person name="Rahn T."/>
            <person name="Kuenzel S."/>
            <person name="Neulinger S.C."/>
        </authorList>
    </citation>
    <scope>NUCLEOTIDE SEQUENCE</scope>
    <source>
        <strain evidence="3">DSM 4395</strain>
    </source>
</reference>
<organism evidence="3 4">
    <name type="scientific">Halochromatium salexigens</name>
    <name type="common">Chromatium salexigens</name>
    <dbReference type="NCBI Taxonomy" id="49447"/>
    <lineage>
        <taxon>Bacteria</taxon>
        <taxon>Pseudomonadati</taxon>
        <taxon>Pseudomonadota</taxon>
        <taxon>Gammaproteobacteria</taxon>
        <taxon>Chromatiales</taxon>
        <taxon>Chromatiaceae</taxon>
        <taxon>Halochromatium</taxon>
    </lineage>
</organism>
<accession>A0AAJ0UER0</accession>
<feature type="transmembrane region" description="Helical" evidence="2">
    <location>
        <begin position="57"/>
        <end position="83"/>
    </location>
</feature>
<evidence type="ECO:0000256" key="2">
    <source>
        <dbReference type="SAM" id="Phobius"/>
    </source>
</evidence>
<evidence type="ECO:0000313" key="3">
    <source>
        <dbReference type="EMBL" id="MBK5929242.1"/>
    </source>
</evidence>
<name>A0AAJ0UER0_HALSE</name>
<keyword evidence="2" id="KW-0472">Membrane</keyword>
<evidence type="ECO:0000313" key="4">
    <source>
        <dbReference type="Proteomes" id="UP001296967"/>
    </source>
</evidence>
<dbReference type="AlphaFoldDB" id="A0AAJ0UER0"/>
<feature type="region of interest" description="Disordered" evidence="1">
    <location>
        <begin position="1"/>
        <end position="21"/>
    </location>
</feature>
<protein>
    <recommendedName>
        <fullName evidence="5">Glucan biosynthesis glucosyltransferase H</fullName>
    </recommendedName>
</protein>